<accession>A0ABD1SL21</accession>
<dbReference type="PANTHER" id="PTHR47933:SF45">
    <property type="entry name" value="PENTACOTRIPEPTIDE-REPEAT REGION OF PRORP DOMAIN-CONTAINING PROTEIN"/>
    <property type="match status" value="1"/>
</dbReference>
<dbReference type="InterPro" id="IPR051240">
    <property type="entry name" value="Mito_RNA-Proc/Resp"/>
</dbReference>
<comment type="similarity">
    <text evidence="1">Belongs to the PPR family. P subfamily.</text>
</comment>
<keyword evidence="5" id="KW-1185">Reference proteome</keyword>
<keyword evidence="2" id="KW-0677">Repeat</keyword>
<feature type="repeat" description="PPR" evidence="3">
    <location>
        <begin position="54"/>
        <end position="88"/>
    </location>
</feature>
<reference evidence="5" key="1">
    <citation type="submission" date="2024-07" db="EMBL/GenBank/DDBJ databases">
        <title>Two chromosome-level genome assemblies of Korean endemic species Abeliophyllum distichum and Forsythia ovata (Oleaceae).</title>
        <authorList>
            <person name="Jang H."/>
        </authorList>
    </citation>
    <scope>NUCLEOTIDE SEQUENCE [LARGE SCALE GENOMIC DNA]</scope>
</reference>
<dbReference type="PANTHER" id="PTHR47933">
    <property type="entry name" value="PENTATRICOPEPTIDE REPEAT-CONTAINING PROTEIN 1, MITOCHONDRIAL"/>
    <property type="match status" value="1"/>
</dbReference>
<dbReference type="PROSITE" id="PS51375">
    <property type="entry name" value="PPR"/>
    <property type="match status" value="3"/>
</dbReference>
<dbReference type="InterPro" id="IPR002885">
    <property type="entry name" value="PPR_rpt"/>
</dbReference>
<dbReference type="NCBIfam" id="TIGR00756">
    <property type="entry name" value="PPR"/>
    <property type="match status" value="3"/>
</dbReference>
<protein>
    <submittedName>
        <fullName evidence="4">Pentatricopeptide repeat-containing protein</fullName>
    </submittedName>
</protein>
<name>A0ABD1SL21_9LAMI</name>
<dbReference type="EMBL" id="JBFOLJ010000010">
    <property type="protein sequence ID" value="KAL2501424.1"/>
    <property type="molecule type" value="Genomic_DNA"/>
</dbReference>
<evidence type="ECO:0000313" key="4">
    <source>
        <dbReference type="EMBL" id="KAL2501424.1"/>
    </source>
</evidence>
<feature type="repeat" description="PPR" evidence="3">
    <location>
        <begin position="124"/>
        <end position="154"/>
    </location>
</feature>
<proteinExistence type="inferred from homology"/>
<evidence type="ECO:0000256" key="1">
    <source>
        <dbReference type="ARBA" id="ARBA00007626"/>
    </source>
</evidence>
<feature type="repeat" description="PPR" evidence="3">
    <location>
        <begin position="89"/>
        <end position="123"/>
    </location>
</feature>
<gene>
    <name evidence="4" type="ORF">Fot_35272</name>
</gene>
<dbReference type="AlphaFoldDB" id="A0ABD1SL21"/>
<evidence type="ECO:0000256" key="2">
    <source>
        <dbReference type="ARBA" id="ARBA00022737"/>
    </source>
</evidence>
<sequence length="206" mass="23069">MEEAEKYFVGAKGSGMKLDAVIYTTAVRVACMKLDANVACDLLIEMKKMGWVPSEGTFTHVICTCVKQRNLTDAFRLKDEMISSGYSINLVVATSLMKGYCQQGDLINALKLFNKITEDGLTPNKITYAVLIEGCCRNRNMEKAQVLYTQMKCMLESYVGNTVKMVNQQIPSKNNQLEEIISSTWLCMLLFVTRTPLEGTMNLRSA</sequence>
<comment type="caution">
    <text evidence="4">The sequence shown here is derived from an EMBL/GenBank/DDBJ whole genome shotgun (WGS) entry which is preliminary data.</text>
</comment>
<evidence type="ECO:0000256" key="3">
    <source>
        <dbReference type="PROSITE-ProRule" id="PRU00708"/>
    </source>
</evidence>
<dbReference type="Pfam" id="PF13812">
    <property type="entry name" value="PPR_3"/>
    <property type="match status" value="1"/>
</dbReference>
<evidence type="ECO:0000313" key="5">
    <source>
        <dbReference type="Proteomes" id="UP001604277"/>
    </source>
</evidence>
<dbReference type="Proteomes" id="UP001604277">
    <property type="component" value="Unassembled WGS sequence"/>
</dbReference>
<dbReference type="Gene3D" id="1.25.40.10">
    <property type="entry name" value="Tetratricopeptide repeat domain"/>
    <property type="match status" value="1"/>
</dbReference>
<dbReference type="Pfam" id="PF13041">
    <property type="entry name" value="PPR_2"/>
    <property type="match status" value="1"/>
</dbReference>
<dbReference type="InterPro" id="IPR011990">
    <property type="entry name" value="TPR-like_helical_dom_sf"/>
</dbReference>
<organism evidence="4 5">
    <name type="scientific">Forsythia ovata</name>
    <dbReference type="NCBI Taxonomy" id="205694"/>
    <lineage>
        <taxon>Eukaryota</taxon>
        <taxon>Viridiplantae</taxon>
        <taxon>Streptophyta</taxon>
        <taxon>Embryophyta</taxon>
        <taxon>Tracheophyta</taxon>
        <taxon>Spermatophyta</taxon>
        <taxon>Magnoliopsida</taxon>
        <taxon>eudicotyledons</taxon>
        <taxon>Gunneridae</taxon>
        <taxon>Pentapetalae</taxon>
        <taxon>asterids</taxon>
        <taxon>lamiids</taxon>
        <taxon>Lamiales</taxon>
        <taxon>Oleaceae</taxon>
        <taxon>Forsythieae</taxon>
        <taxon>Forsythia</taxon>
    </lineage>
</organism>